<comment type="similarity">
    <text evidence="1 4">Belongs to the peptidase A1 family.</text>
</comment>
<evidence type="ECO:0000259" key="5">
    <source>
        <dbReference type="PROSITE" id="PS51767"/>
    </source>
</evidence>
<dbReference type="AlphaFoldDB" id="A0A1Y2ETY6"/>
<dbReference type="InterPro" id="IPR001461">
    <property type="entry name" value="Aspartic_peptidase_A1"/>
</dbReference>
<dbReference type="Pfam" id="PF00026">
    <property type="entry name" value="Asp"/>
    <property type="match status" value="2"/>
</dbReference>
<dbReference type="PANTHER" id="PTHR47966">
    <property type="entry name" value="BETA-SITE APP-CLEAVING ENZYME, ISOFORM A-RELATED"/>
    <property type="match status" value="1"/>
</dbReference>
<proteinExistence type="inferred from homology"/>
<dbReference type="OrthoDB" id="771136at2759"/>
<evidence type="ECO:0000256" key="1">
    <source>
        <dbReference type="ARBA" id="ARBA00007447"/>
    </source>
</evidence>
<evidence type="ECO:0000313" key="6">
    <source>
        <dbReference type="EMBL" id="ORY75031.1"/>
    </source>
</evidence>
<comment type="caution">
    <text evidence="6">The sequence shown here is derived from an EMBL/GenBank/DDBJ whole genome shotgun (WGS) entry which is preliminary data.</text>
</comment>
<dbReference type="SUPFAM" id="SSF50630">
    <property type="entry name" value="Acid proteases"/>
    <property type="match status" value="1"/>
</dbReference>
<dbReference type="PROSITE" id="PS51767">
    <property type="entry name" value="PEPTIDASE_A1"/>
    <property type="match status" value="1"/>
</dbReference>
<protein>
    <submittedName>
        <fullName evidence="6">Aspartic peptidase domain-containing protein</fullName>
    </submittedName>
</protein>
<evidence type="ECO:0000313" key="7">
    <source>
        <dbReference type="Proteomes" id="UP000193467"/>
    </source>
</evidence>
<dbReference type="InterPro" id="IPR034164">
    <property type="entry name" value="Pepsin-like_dom"/>
</dbReference>
<feature type="active site" evidence="3">
    <location>
        <position position="219"/>
    </location>
</feature>
<dbReference type="GO" id="GO:0004190">
    <property type="term" value="F:aspartic-type endopeptidase activity"/>
    <property type="evidence" value="ECO:0007669"/>
    <property type="project" value="UniProtKB-KW"/>
</dbReference>
<accession>A0A1Y2ETY6</accession>
<dbReference type="GO" id="GO:0006508">
    <property type="term" value="P:proteolysis"/>
    <property type="evidence" value="ECO:0007669"/>
    <property type="project" value="UniProtKB-KW"/>
</dbReference>
<gene>
    <name evidence="6" type="ORF">BCR35DRAFT_343482</name>
</gene>
<sequence>MERRRLMRRDSQYYGQVHVGTPSVSYNVIIDTGSSDFLLATSPCEAGCEPVTPIYHPSLSSSSVASSQDFQVTYGTGAARGVLVADTVSFGGFTLEEQTFAACYNLSGILQDDISGLLGLGWQPLATSHALPFVQALWEKGSLEHPVFGFAFARWNGNSTALDHPMPGGLLTIGDVDHHLFEGELNWLPSSQSYWQVELQSMSVMGTVLDISAEQVTIDTTKVLISFTFGNITYPMNTRDFNNGATTSSGPGNERCIGAVFVLSDMHGKGRWIFGDAFLKNVYSAFRFDPPP</sequence>
<dbReference type="Proteomes" id="UP000193467">
    <property type="component" value="Unassembled WGS sequence"/>
</dbReference>
<dbReference type="InterPro" id="IPR021109">
    <property type="entry name" value="Peptidase_aspartic_dom_sf"/>
</dbReference>
<keyword evidence="2 4" id="KW-0064">Aspartyl protease</keyword>
<reference evidence="6 7" key="1">
    <citation type="submission" date="2016-07" db="EMBL/GenBank/DDBJ databases">
        <title>Pervasive Adenine N6-methylation of Active Genes in Fungi.</title>
        <authorList>
            <consortium name="DOE Joint Genome Institute"/>
            <person name="Mondo S.J."/>
            <person name="Dannebaum R.O."/>
            <person name="Kuo R.C."/>
            <person name="Labutti K."/>
            <person name="Haridas S."/>
            <person name="Kuo A."/>
            <person name="Salamov A."/>
            <person name="Ahrendt S.R."/>
            <person name="Lipzen A."/>
            <person name="Sullivan W."/>
            <person name="Andreopoulos W.B."/>
            <person name="Clum A."/>
            <person name="Lindquist E."/>
            <person name="Daum C."/>
            <person name="Ramamoorthy G.K."/>
            <person name="Gryganskyi A."/>
            <person name="Culley D."/>
            <person name="Magnuson J.K."/>
            <person name="James T.Y."/>
            <person name="O'Malley M.A."/>
            <person name="Stajich J.E."/>
            <person name="Spatafora J.W."/>
            <person name="Visel A."/>
            <person name="Grigoriev I.V."/>
        </authorList>
    </citation>
    <scope>NUCLEOTIDE SEQUENCE [LARGE SCALE GENOMIC DNA]</scope>
    <source>
        <strain evidence="6 7">62-1032</strain>
    </source>
</reference>
<dbReference type="EMBL" id="MCGR01000039">
    <property type="protein sequence ID" value="ORY75031.1"/>
    <property type="molecule type" value="Genomic_DNA"/>
</dbReference>
<dbReference type="Gene3D" id="2.40.70.10">
    <property type="entry name" value="Acid Proteases"/>
    <property type="match status" value="3"/>
</dbReference>
<dbReference type="PROSITE" id="PS00141">
    <property type="entry name" value="ASP_PROTEASE"/>
    <property type="match status" value="1"/>
</dbReference>
<name>A0A1Y2ETY6_9BASI</name>
<keyword evidence="4" id="KW-0645">Protease</keyword>
<feature type="domain" description="Peptidase A1" evidence="5">
    <location>
        <begin position="13"/>
        <end position="292"/>
    </location>
</feature>
<organism evidence="6 7">
    <name type="scientific">Leucosporidium creatinivorum</name>
    <dbReference type="NCBI Taxonomy" id="106004"/>
    <lineage>
        <taxon>Eukaryota</taxon>
        <taxon>Fungi</taxon>
        <taxon>Dikarya</taxon>
        <taxon>Basidiomycota</taxon>
        <taxon>Pucciniomycotina</taxon>
        <taxon>Microbotryomycetes</taxon>
        <taxon>Leucosporidiales</taxon>
        <taxon>Leucosporidium</taxon>
    </lineage>
</organism>
<evidence type="ECO:0000256" key="3">
    <source>
        <dbReference type="PIRSR" id="PIRSR601461-1"/>
    </source>
</evidence>
<dbReference type="STRING" id="106004.A0A1Y2ETY6"/>
<keyword evidence="7" id="KW-1185">Reference proteome</keyword>
<dbReference type="InterPro" id="IPR001969">
    <property type="entry name" value="Aspartic_peptidase_AS"/>
</dbReference>
<dbReference type="PRINTS" id="PR00792">
    <property type="entry name" value="PEPSIN"/>
</dbReference>
<dbReference type="PANTHER" id="PTHR47966:SF6">
    <property type="entry name" value="PEPTIDASE A1 DOMAIN-CONTAINING PROTEIN"/>
    <property type="match status" value="1"/>
</dbReference>
<dbReference type="InterPro" id="IPR033121">
    <property type="entry name" value="PEPTIDASE_A1"/>
</dbReference>
<keyword evidence="4" id="KW-0378">Hydrolase</keyword>
<dbReference type="CDD" id="cd05471">
    <property type="entry name" value="pepsin_like"/>
    <property type="match status" value="1"/>
</dbReference>
<dbReference type="InParanoid" id="A0A1Y2ETY6"/>
<evidence type="ECO:0000256" key="2">
    <source>
        <dbReference type="ARBA" id="ARBA00022750"/>
    </source>
</evidence>
<evidence type="ECO:0000256" key="4">
    <source>
        <dbReference type="RuleBase" id="RU000454"/>
    </source>
</evidence>
<feature type="active site" evidence="3">
    <location>
        <position position="31"/>
    </location>
</feature>